<gene>
    <name evidence="2" type="ORF">WFZ85_07905</name>
</gene>
<name>A0ABU9N9D0_9FLAO</name>
<dbReference type="Proteomes" id="UP001460072">
    <property type="component" value="Unassembled WGS sequence"/>
</dbReference>
<protein>
    <recommendedName>
        <fullName evidence="4">TonB-dependent receptor</fullName>
    </recommendedName>
</protein>
<comment type="caution">
    <text evidence="2">The sequence shown here is derived from an EMBL/GenBank/DDBJ whole genome shotgun (WGS) entry which is preliminary data.</text>
</comment>
<evidence type="ECO:0000256" key="1">
    <source>
        <dbReference type="SAM" id="SignalP"/>
    </source>
</evidence>
<sequence>MLKKLLLLWLFTSFAKLSAQEIKSLYQIKKVAFTSDTISIEKVSISSSFFKIQNKDGTVIDSSYYKIDFKTGKLLFKNGLTATDTIIIRYFKFPENLTKTYSIYDQDKVISNEVGNLYQINRSTKKFVPFEGLNTSGSISRGVTIGNNQNATVSSNLDLQITGKISDKVSLRASIQDSNIPLQDGGYSQRLDEFDEIFIELFSDKWNIRAGDLFLENRQSRFLNFNKKVQGLSTRFSFGKEESKTDIFAAAALVRGQYARSSFTGQEGNQGPYKLRGNNGELFVLVISGSERVFVNGILKKRGDNNDYIIDYNAGEITFTSLFPINSEMRIVIEYQYTDRNYTRFVTYAGANHQEKTWSLGGYLYSENDVKNQPIQQNLSTEQVDILQNAGDNTSLMTSPSAFPDTFSANKILYKKVVINGVEVFEYSNNPDDVLFNVTFSLVGNNLGNYILSSSAAIGKIYQYVAPINGVLQGNFEPITRLIAPTKIQIATVLGKYNPNEKTIIDFELGVSNNDLNLFSTIDDNDNRGVAGKLNFKQRLNSKKWLLDAFGSYQFVQQDFRTIERLFNIEFNRDWNLTTFEGNQSLLVTGLDFSLPKKGKMRYQFEKLDFSKSFSGNRHVVNGFFALKNWNISQNASVLNSNGSFSETQFLRNESQARYHFKKNWIGSSLRLENNKEKLAATSQLSALSQKFTEYGAFIGRGDSTKVFVELGFLHRVNDSLQNGLLQKVNTSQSYYLKSKLIQTKKSDLSLFVNYRNLKYEDNSRQDEPSLNSRLLYNDQFFNQFIQVTTAYENTSGSVAQQEFTYLEVEPGQGIFTWNDYNNNGIQELEEFEVAPFPDQAKYVRVFLPNQVFVKTHQNKFSQSLTLNPTKWQNSIGFKKVLSYFYNQTSYLIEQKTTQNGNNFNFNPFSIAEDNLLGLNSSFRNSLFYNRGKQKHSVTYTFIQNRLKNLLSVGSQESINKSHQLQYIHLLQKTWLFSLASKTIETGFVSENFAARNFILLGYQFNPKISYLFNKNASWDIFYEFQNKENQLGNDENLSQNRFGTSFSYANANKITINGEFSFIQNKFQGDALSPVAFQMLEGLQSGRNMTWRLLLQKNLTQFLDININYQGRKSETSQAIHTGNVQLRAFF</sequence>
<organism evidence="2 3">
    <name type="scientific">Flavobacterium aureirubrum</name>
    <dbReference type="NCBI Taxonomy" id="3133147"/>
    <lineage>
        <taxon>Bacteria</taxon>
        <taxon>Pseudomonadati</taxon>
        <taxon>Bacteroidota</taxon>
        <taxon>Flavobacteriia</taxon>
        <taxon>Flavobacteriales</taxon>
        <taxon>Flavobacteriaceae</taxon>
        <taxon>Flavobacterium</taxon>
    </lineage>
</organism>
<keyword evidence="3" id="KW-1185">Reference proteome</keyword>
<evidence type="ECO:0000313" key="2">
    <source>
        <dbReference type="EMBL" id="MEM0542538.1"/>
    </source>
</evidence>
<dbReference type="RefSeq" id="WP_342695744.1">
    <property type="nucleotide sequence ID" value="NZ_JBCGDO010000008.1"/>
</dbReference>
<accession>A0ABU9N9D0</accession>
<feature type="chain" id="PRO_5045688251" description="TonB-dependent receptor" evidence="1">
    <location>
        <begin position="20"/>
        <end position="1132"/>
    </location>
</feature>
<proteinExistence type="predicted"/>
<reference evidence="2 3" key="1">
    <citation type="submission" date="2024-03" db="EMBL/GenBank/DDBJ databases">
        <title>Two novel species of the genus Flavobacterium exhibiting potentially degradation of complex polysaccharides.</title>
        <authorList>
            <person name="Lian X."/>
        </authorList>
    </citation>
    <scope>NUCLEOTIDE SEQUENCE [LARGE SCALE GENOMIC DNA]</scope>
    <source>
        <strain evidence="3">j3</strain>
    </source>
</reference>
<evidence type="ECO:0008006" key="4">
    <source>
        <dbReference type="Google" id="ProtNLM"/>
    </source>
</evidence>
<dbReference type="EMBL" id="JBCGDO010000008">
    <property type="protein sequence ID" value="MEM0542538.1"/>
    <property type="molecule type" value="Genomic_DNA"/>
</dbReference>
<evidence type="ECO:0000313" key="3">
    <source>
        <dbReference type="Proteomes" id="UP001460072"/>
    </source>
</evidence>
<keyword evidence="1" id="KW-0732">Signal</keyword>
<feature type="signal peptide" evidence="1">
    <location>
        <begin position="1"/>
        <end position="19"/>
    </location>
</feature>